<dbReference type="Proteomes" id="UP000219020">
    <property type="component" value="Unassembled WGS sequence"/>
</dbReference>
<proteinExistence type="predicted"/>
<keyword evidence="2" id="KW-1185">Reference proteome</keyword>
<accession>A0A2A5T449</accession>
<comment type="caution">
    <text evidence="1">The sequence shown here is derived from an EMBL/GenBank/DDBJ whole genome shotgun (WGS) entry which is preliminary data.</text>
</comment>
<gene>
    <name evidence="1" type="ORF">BTN49_1479</name>
</gene>
<sequence length="43" mass="5036">MWIKAKGQHKVHREDINQLRINSALVDKIVCRWKGGDAFIFGR</sequence>
<dbReference type="EMBL" id="NBYY01000013">
    <property type="protein sequence ID" value="PCS22921.1"/>
    <property type="molecule type" value="Genomic_DNA"/>
</dbReference>
<dbReference type="AlphaFoldDB" id="A0A2A5T449"/>
<evidence type="ECO:0000313" key="1">
    <source>
        <dbReference type="EMBL" id="PCS22921.1"/>
    </source>
</evidence>
<reference evidence="2" key="1">
    <citation type="submission" date="2017-04" db="EMBL/GenBank/DDBJ databases">
        <title>Genome evolution of the luminous symbionts of deep sea anglerfish.</title>
        <authorList>
            <person name="Hendry T.A."/>
        </authorList>
    </citation>
    <scope>NUCLEOTIDE SEQUENCE [LARGE SCALE GENOMIC DNA]</scope>
</reference>
<evidence type="ECO:0000313" key="2">
    <source>
        <dbReference type="Proteomes" id="UP000219020"/>
    </source>
</evidence>
<name>A0A2A5T449_9GAMM</name>
<organism evidence="1 2">
    <name type="scientific">Candidatus Enterovibrio escicola</name>
    <dbReference type="NCBI Taxonomy" id="1927127"/>
    <lineage>
        <taxon>Bacteria</taxon>
        <taxon>Pseudomonadati</taxon>
        <taxon>Pseudomonadota</taxon>
        <taxon>Gammaproteobacteria</taxon>
        <taxon>Vibrionales</taxon>
        <taxon>Vibrionaceae</taxon>
        <taxon>Enterovibrio</taxon>
    </lineage>
</organism>
<protein>
    <submittedName>
        <fullName evidence="1">Uncharacterized protein</fullName>
    </submittedName>
</protein>